<keyword evidence="3 4" id="KW-0648">Protein biosynthesis</keyword>
<comment type="subcellular location">
    <subcellularLocation>
        <location evidence="4">Cytoplasm</location>
    </subcellularLocation>
</comment>
<comment type="similarity">
    <text evidence="4">Belongs to the eIF-3 subunit L family.</text>
</comment>
<dbReference type="HAMAP" id="MF_03011">
    <property type="entry name" value="eIF3l"/>
    <property type="match status" value="1"/>
</dbReference>
<organism evidence="6 7">
    <name type="scientific">Dioszegia hungarica</name>
    <dbReference type="NCBI Taxonomy" id="4972"/>
    <lineage>
        <taxon>Eukaryota</taxon>
        <taxon>Fungi</taxon>
        <taxon>Dikarya</taxon>
        <taxon>Basidiomycota</taxon>
        <taxon>Agaricomycotina</taxon>
        <taxon>Tremellomycetes</taxon>
        <taxon>Tremellales</taxon>
        <taxon>Bulleribasidiaceae</taxon>
        <taxon>Dioszegia</taxon>
    </lineage>
</organism>
<comment type="function">
    <text evidence="4">Component of the eukaryotic translation initiation factor 3 (eIF-3) complex, which is involved in protein synthesis of a specialized repertoire of mRNAs and, together with other initiation factors, stimulates binding of mRNA and methionyl-tRNAi to the 40S ribosome. The eIF-3 complex specifically targets and initiates translation of a subset of mRNAs involved in cell proliferation.</text>
</comment>
<dbReference type="Pfam" id="PF10255">
    <property type="entry name" value="Paf67"/>
    <property type="match status" value="1"/>
</dbReference>
<dbReference type="InterPro" id="IPR019382">
    <property type="entry name" value="eIF3l"/>
</dbReference>
<keyword evidence="2 4" id="KW-0396">Initiation factor</keyword>
<evidence type="ECO:0000256" key="3">
    <source>
        <dbReference type="ARBA" id="ARBA00022917"/>
    </source>
</evidence>
<evidence type="ECO:0000256" key="1">
    <source>
        <dbReference type="ARBA" id="ARBA00022490"/>
    </source>
</evidence>
<dbReference type="Proteomes" id="UP001164286">
    <property type="component" value="Unassembled WGS sequence"/>
</dbReference>
<reference evidence="6" key="1">
    <citation type="journal article" date="2022" name="G3 (Bethesda)">
        <title>High quality genome of the basidiomycete yeast Dioszegia hungarica PDD-24b-2 isolated from cloud water.</title>
        <authorList>
            <person name="Jarrige D."/>
            <person name="Haridas S."/>
            <person name="Bleykasten-Grosshans C."/>
            <person name="Joly M."/>
            <person name="Nadalig T."/>
            <person name="Sancelme M."/>
            <person name="Vuilleumier S."/>
            <person name="Grigoriev I.V."/>
            <person name="Amato P."/>
            <person name="Bringel F."/>
        </authorList>
    </citation>
    <scope>NUCLEOTIDE SEQUENCE</scope>
    <source>
        <strain evidence="6">PDD-24b-2</strain>
    </source>
</reference>
<evidence type="ECO:0000256" key="2">
    <source>
        <dbReference type="ARBA" id="ARBA00022540"/>
    </source>
</evidence>
<dbReference type="GO" id="GO:0005852">
    <property type="term" value="C:eukaryotic translation initiation factor 3 complex"/>
    <property type="evidence" value="ECO:0007669"/>
    <property type="project" value="UniProtKB-UniRule"/>
</dbReference>
<comment type="caution">
    <text evidence="6">The sequence shown here is derived from an EMBL/GenBank/DDBJ whole genome shotgun (WGS) entry which is preliminary data.</text>
</comment>
<dbReference type="PANTHER" id="PTHR13242:SF0">
    <property type="entry name" value="EUKARYOTIC TRANSLATION INITIATION FACTOR 3 SUBUNIT L"/>
    <property type="match status" value="1"/>
</dbReference>
<sequence>MADPAFYEAEEDDLLSSLAAPQYGQPEAASYEDEYKRMQVLEQHAYAQHGEQAQGDGELGVQLEMVPEDVKRFLILFHQAILENDIVTITTMYESGWNKLTQAHYAQSEWPEAEVIAPLVQNDQVFLTLYRELYFRHVYARLQPTIDDRFQSYENICELFNYLLNSEGPVPLDLPIQWLWDMLDEFVYQFQSFAQWRSNPKNKSEEELDLLAEAQQIWSSYSVLNVLYSLVQKSGINEQLKAEREGKSVEEVAELAGEYGSKPLYRNLGYFSLICLLRVHVLLGDPTLALQSMENVELSGGSFLTRITACHVTTYYHVGCAYMALSRWTDAIRIFVSVLIFFLRMKQYHTRSYQYGSIAKQCERMYGLLAICTSLAPGPTDESIMHIVKEHYADQIAEMHRGDALSTYKDLFLSACPKYLSVNPPPYEDSALLEAYAANPPQDATARMVELFLADVVAVKGVQSVRNLLKLYTSIDAGKLSAFIGEEAGEEEVLQQLMALKAASRSYQGKNGGSLLDGERISINNLDFTIDGAMVHVEETITNRRLAGFFIRNTEHAQRVFNTIRAAPLPTTGQPPAERAPRRDQPGQGQGSRAKPNGDGKPAAWQGKNRVRA</sequence>
<keyword evidence="1 4" id="KW-0963">Cytoplasm</keyword>
<dbReference type="PANTHER" id="PTHR13242">
    <property type="entry name" value="EUKARYOTIC TRANSLATION INITIATION FACTOR 3"/>
    <property type="match status" value="1"/>
</dbReference>
<protein>
    <recommendedName>
        <fullName evidence="4">Eukaryotic translation initiation factor 3 subunit L</fullName>
        <shortName evidence="4">eIF3l</shortName>
    </recommendedName>
</protein>
<dbReference type="GO" id="GO:0016282">
    <property type="term" value="C:eukaryotic 43S preinitiation complex"/>
    <property type="evidence" value="ECO:0007669"/>
    <property type="project" value="UniProtKB-UniRule"/>
</dbReference>
<keyword evidence="7" id="KW-1185">Reference proteome</keyword>
<proteinExistence type="inferred from homology"/>
<evidence type="ECO:0000256" key="4">
    <source>
        <dbReference type="HAMAP-Rule" id="MF_03011"/>
    </source>
</evidence>
<evidence type="ECO:0000313" key="6">
    <source>
        <dbReference type="EMBL" id="KAI9639356.1"/>
    </source>
</evidence>
<dbReference type="AlphaFoldDB" id="A0AA38HGU0"/>
<dbReference type="GO" id="GO:0003743">
    <property type="term" value="F:translation initiation factor activity"/>
    <property type="evidence" value="ECO:0007669"/>
    <property type="project" value="UniProtKB-UniRule"/>
</dbReference>
<accession>A0AA38HGU0</accession>
<comment type="subunit">
    <text evidence="4">Component of the eukaryotic translation initiation factor 3 (eIF-3) complex.</text>
</comment>
<name>A0AA38HGU0_9TREE</name>
<dbReference type="GeneID" id="77725299"/>
<evidence type="ECO:0000313" key="7">
    <source>
        <dbReference type="Proteomes" id="UP001164286"/>
    </source>
</evidence>
<dbReference type="EMBL" id="JAKWFO010000001">
    <property type="protein sequence ID" value="KAI9639356.1"/>
    <property type="molecule type" value="Genomic_DNA"/>
</dbReference>
<dbReference type="RefSeq" id="XP_052949133.1">
    <property type="nucleotide sequence ID" value="XM_053086098.1"/>
</dbReference>
<dbReference type="GO" id="GO:0033290">
    <property type="term" value="C:eukaryotic 48S preinitiation complex"/>
    <property type="evidence" value="ECO:0007669"/>
    <property type="project" value="UniProtKB-UniRule"/>
</dbReference>
<dbReference type="GO" id="GO:0001732">
    <property type="term" value="P:formation of cytoplasmic translation initiation complex"/>
    <property type="evidence" value="ECO:0007669"/>
    <property type="project" value="UniProtKB-UniRule"/>
</dbReference>
<feature type="region of interest" description="Disordered" evidence="5">
    <location>
        <begin position="565"/>
        <end position="613"/>
    </location>
</feature>
<evidence type="ECO:0000256" key="5">
    <source>
        <dbReference type="SAM" id="MobiDB-lite"/>
    </source>
</evidence>
<gene>
    <name evidence="6" type="ORF">MKK02DRAFT_19457</name>
</gene>